<dbReference type="EMBL" id="MU276471">
    <property type="protein sequence ID" value="KAI0038538.1"/>
    <property type="molecule type" value="Genomic_DNA"/>
</dbReference>
<proteinExistence type="predicted"/>
<accession>A0ACB8R3H3</accession>
<name>A0ACB8R3H3_9AGAM</name>
<organism evidence="1 2">
    <name type="scientific">Auriscalpium vulgare</name>
    <dbReference type="NCBI Taxonomy" id="40419"/>
    <lineage>
        <taxon>Eukaryota</taxon>
        <taxon>Fungi</taxon>
        <taxon>Dikarya</taxon>
        <taxon>Basidiomycota</taxon>
        <taxon>Agaricomycotina</taxon>
        <taxon>Agaricomycetes</taxon>
        <taxon>Russulales</taxon>
        <taxon>Auriscalpiaceae</taxon>
        <taxon>Auriscalpium</taxon>
    </lineage>
</organism>
<evidence type="ECO:0000313" key="2">
    <source>
        <dbReference type="Proteomes" id="UP000814033"/>
    </source>
</evidence>
<protein>
    <submittedName>
        <fullName evidence="1">Uncharacterized protein</fullName>
    </submittedName>
</protein>
<gene>
    <name evidence="1" type="ORF">FA95DRAFT_1505453</name>
</gene>
<evidence type="ECO:0000313" key="1">
    <source>
        <dbReference type="EMBL" id="KAI0038538.1"/>
    </source>
</evidence>
<feature type="non-terminal residue" evidence="1">
    <location>
        <position position="764"/>
    </location>
</feature>
<reference evidence="1" key="2">
    <citation type="journal article" date="2022" name="New Phytol.">
        <title>Evolutionary transition to the ectomycorrhizal habit in the genomes of a hyperdiverse lineage of mushroom-forming fungi.</title>
        <authorList>
            <person name="Looney B."/>
            <person name="Miyauchi S."/>
            <person name="Morin E."/>
            <person name="Drula E."/>
            <person name="Courty P.E."/>
            <person name="Kohler A."/>
            <person name="Kuo A."/>
            <person name="LaButti K."/>
            <person name="Pangilinan J."/>
            <person name="Lipzen A."/>
            <person name="Riley R."/>
            <person name="Andreopoulos W."/>
            <person name="He G."/>
            <person name="Johnson J."/>
            <person name="Nolan M."/>
            <person name="Tritt A."/>
            <person name="Barry K.W."/>
            <person name="Grigoriev I.V."/>
            <person name="Nagy L.G."/>
            <person name="Hibbett D."/>
            <person name="Henrissat B."/>
            <person name="Matheny P.B."/>
            <person name="Labbe J."/>
            <person name="Martin F.M."/>
        </authorList>
    </citation>
    <scope>NUCLEOTIDE SEQUENCE</scope>
    <source>
        <strain evidence="1">FP105234-sp</strain>
    </source>
</reference>
<sequence length="764" mass="85830">MAQGTSNTTYSVDTLPPLGDESAPRKFTGRYDDVEKFMKRCERLFKIHNVTSDKERCDALLEYCSSKVARYIRTLESFVTPDWKTLYVDVLDHFDADRATKRYTVRDLHAFVEDRQRKRIRSVRGFKDYDISYRSIAGELEGRKKIDEKTRNLNYWLGIGKSLRRQIEDQLVKDDPKLTFEDPFDMDKVYKAATKILARDRFDAHTFIDREREESEDESSSDEDASDWRKDLQDSSSDSDTDDRRRSRKKKGKRATTKKNKNVRFKTSREESEGDRFMRETARSRVPPRDQGKATQDEVEDLIKQLNGMKITDASYGLLYFRALKKDSDVAKVVAAPILTVASTPAKPFIRPPTPPASSSRDPPPHLARPASPRPAESSMPPPRNDGCYGCGEIGHNMNSCQKVGDLIRKGTIVRDMNTGRHTYASGLSIRRYNGESLVAAVERETWQTAGVNYARWESSASESESEGGDVPLRVMPVTRAKTAKDGARRMVLDGVYPPALRRSEAKQKDRDNKRGKEEAKNEQVAPRSLRLPERLTPVDTRRPDYNGQDSDAIMEDISTHPTPRAKIARAPKKPALEVQRGARQSTITAAVDPARVLGDVLNTPVSVKLGDLLGVSRELTSVLSENMKKKPVPAIEPAKTYSVRAAPTKGELIRVNFMCNGESVDAFVDTGSELNILSLGAYKSVVRSPMDVRKSMPMSDANGGEGLLRGLVSEVTLSLGNVQTTASFYVGDKAPFSMLLGRPWQRGNYVNIEERMDGTYLVF</sequence>
<comment type="caution">
    <text evidence="1">The sequence shown here is derived from an EMBL/GenBank/DDBJ whole genome shotgun (WGS) entry which is preliminary data.</text>
</comment>
<reference evidence="1" key="1">
    <citation type="submission" date="2021-02" db="EMBL/GenBank/DDBJ databases">
        <authorList>
            <consortium name="DOE Joint Genome Institute"/>
            <person name="Ahrendt S."/>
            <person name="Looney B.P."/>
            <person name="Miyauchi S."/>
            <person name="Morin E."/>
            <person name="Drula E."/>
            <person name="Courty P.E."/>
            <person name="Chicoki N."/>
            <person name="Fauchery L."/>
            <person name="Kohler A."/>
            <person name="Kuo A."/>
            <person name="Labutti K."/>
            <person name="Pangilinan J."/>
            <person name="Lipzen A."/>
            <person name="Riley R."/>
            <person name="Andreopoulos W."/>
            <person name="He G."/>
            <person name="Johnson J."/>
            <person name="Barry K.W."/>
            <person name="Grigoriev I.V."/>
            <person name="Nagy L."/>
            <person name="Hibbett D."/>
            <person name="Henrissat B."/>
            <person name="Matheny P.B."/>
            <person name="Labbe J."/>
            <person name="Martin F."/>
        </authorList>
    </citation>
    <scope>NUCLEOTIDE SEQUENCE</scope>
    <source>
        <strain evidence="1">FP105234-sp</strain>
    </source>
</reference>
<dbReference type="Proteomes" id="UP000814033">
    <property type="component" value="Unassembled WGS sequence"/>
</dbReference>
<keyword evidence="2" id="KW-1185">Reference proteome</keyword>